<dbReference type="Pfam" id="PF12790">
    <property type="entry name" value="T6SS-SciN"/>
    <property type="match status" value="1"/>
</dbReference>
<dbReference type="PANTHER" id="PTHR37625:SF4">
    <property type="entry name" value="OUTER MEMBRANE LIPOPROTEIN"/>
    <property type="match status" value="1"/>
</dbReference>
<dbReference type="InterPro" id="IPR038706">
    <property type="entry name" value="Type_VI_SciN-like_sf"/>
</dbReference>
<reference evidence="3" key="1">
    <citation type="submission" date="2015-03" db="EMBL/GenBank/DDBJ databases">
        <authorList>
            <consortium name="Pathogen Informatics"/>
            <person name="Murphy D."/>
        </authorList>
    </citation>
    <scope>NUCLEOTIDE SEQUENCE [LARGE SCALE GENOMIC DNA]</scope>
    <source>
        <strain evidence="3">IP6945</strain>
    </source>
</reference>
<gene>
    <name evidence="2" type="ORF">ERS008472_00458</name>
</gene>
<dbReference type="NCBIfam" id="TIGR03352">
    <property type="entry name" value="VI_chp_3"/>
    <property type="match status" value="1"/>
</dbReference>
<dbReference type="Gene3D" id="2.60.40.4150">
    <property type="entry name" value="Type VI secretion system, lipoprotein SciN"/>
    <property type="match status" value="1"/>
</dbReference>
<protein>
    <submittedName>
        <fullName evidence="2">Uncharacterized protein conserved in bacteria</fullName>
    </submittedName>
</protein>
<dbReference type="Proteomes" id="UP000041882">
    <property type="component" value="Unassembled WGS sequence"/>
</dbReference>
<dbReference type="AlphaFoldDB" id="A0A0T9NG47"/>
<sequence>MRKPHITSRCWYLLLIMLSFMLVSACSSSSPDSPPTYCLVFDTDRQVNTGVQRHPLPIKIRTLLLRSDAEFMDADFFSLQNDTKNVLGNSLLDSDQFFLTPGQRGKKLQRQKVQDARFIGVIAEYQILNGKVWRLSLSLPRMLTTDADQECQSTSDRLGAYIVVGATGLKTININK</sequence>
<dbReference type="InterPro" id="IPR017734">
    <property type="entry name" value="T6SS_SciN"/>
</dbReference>
<proteinExistence type="predicted"/>
<accession>A0A0T9NG47</accession>
<name>A0A0T9NG47_9GAMM</name>
<dbReference type="EMBL" id="CQAW01000001">
    <property type="protein sequence ID" value="CNH06582.1"/>
    <property type="molecule type" value="Genomic_DNA"/>
</dbReference>
<dbReference type="PROSITE" id="PS51257">
    <property type="entry name" value="PROKAR_LIPOPROTEIN"/>
    <property type="match status" value="1"/>
</dbReference>
<evidence type="ECO:0000256" key="1">
    <source>
        <dbReference type="SAM" id="SignalP"/>
    </source>
</evidence>
<feature type="chain" id="PRO_5006693862" evidence="1">
    <location>
        <begin position="26"/>
        <end position="176"/>
    </location>
</feature>
<dbReference type="PANTHER" id="PTHR37625">
    <property type="entry name" value="OUTER MEMBRANE LIPOPROTEIN-RELATED"/>
    <property type="match status" value="1"/>
</dbReference>
<evidence type="ECO:0000313" key="2">
    <source>
        <dbReference type="EMBL" id="CNH06582.1"/>
    </source>
</evidence>
<organism evidence="2 3">
    <name type="scientific">Yersinia thracica</name>
    <dbReference type="NCBI Taxonomy" id="2890319"/>
    <lineage>
        <taxon>Bacteria</taxon>
        <taxon>Pseudomonadati</taxon>
        <taxon>Pseudomonadota</taxon>
        <taxon>Gammaproteobacteria</taxon>
        <taxon>Enterobacterales</taxon>
        <taxon>Yersiniaceae</taxon>
        <taxon>Yersinia</taxon>
    </lineage>
</organism>
<feature type="signal peptide" evidence="1">
    <location>
        <begin position="1"/>
        <end position="25"/>
    </location>
</feature>
<evidence type="ECO:0000313" key="3">
    <source>
        <dbReference type="Proteomes" id="UP000041882"/>
    </source>
</evidence>
<dbReference type="RefSeq" id="WP_050112418.1">
    <property type="nucleotide sequence ID" value="NZ_CABHXQ010000067.1"/>
</dbReference>
<keyword evidence="3" id="KW-1185">Reference proteome</keyword>
<keyword evidence="1" id="KW-0732">Signal</keyword>